<evidence type="ECO:0000313" key="2">
    <source>
        <dbReference type="EMBL" id="CAG6742606.1"/>
    </source>
</evidence>
<dbReference type="EMBL" id="HBUF01437424">
    <property type="protein sequence ID" value="CAG6742606.1"/>
    <property type="molecule type" value="Transcribed_RNA"/>
</dbReference>
<name>A0A8D8ZA46_9HEMI</name>
<proteinExistence type="predicted"/>
<dbReference type="AlphaFoldDB" id="A0A8D8ZA46"/>
<feature type="compositionally biased region" description="Polar residues" evidence="1">
    <location>
        <begin position="104"/>
        <end position="119"/>
    </location>
</feature>
<accession>A0A8D8ZA46</accession>
<protein>
    <submittedName>
        <fullName evidence="2">Uncharacterized protein</fullName>
    </submittedName>
</protein>
<reference evidence="2" key="1">
    <citation type="submission" date="2021-05" db="EMBL/GenBank/DDBJ databases">
        <authorList>
            <person name="Alioto T."/>
            <person name="Alioto T."/>
            <person name="Gomez Garrido J."/>
        </authorList>
    </citation>
    <scope>NUCLEOTIDE SEQUENCE</scope>
</reference>
<sequence>MNKLNKLNQELVAKQEKTNGQHEITLRRLEKQKNELYIGFQKQMDYINILKQQKLIQSARAIHEIQKQEYYTMLENPQKVILDLKLNGGGGGGGTPASGRSIRSAGNGTPKTSNNLNGNRKSVYKFEDLID</sequence>
<organism evidence="2">
    <name type="scientific">Cacopsylla melanoneura</name>
    <dbReference type="NCBI Taxonomy" id="428564"/>
    <lineage>
        <taxon>Eukaryota</taxon>
        <taxon>Metazoa</taxon>
        <taxon>Ecdysozoa</taxon>
        <taxon>Arthropoda</taxon>
        <taxon>Hexapoda</taxon>
        <taxon>Insecta</taxon>
        <taxon>Pterygota</taxon>
        <taxon>Neoptera</taxon>
        <taxon>Paraneoptera</taxon>
        <taxon>Hemiptera</taxon>
        <taxon>Sternorrhyncha</taxon>
        <taxon>Psylloidea</taxon>
        <taxon>Psyllidae</taxon>
        <taxon>Psyllinae</taxon>
        <taxon>Cacopsylla</taxon>
    </lineage>
</organism>
<evidence type="ECO:0000256" key="1">
    <source>
        <dbReference type="SAM" id="MobiDB-lite"/>
    </source>
</evidence>
<feature type="region of interest" description="Disordered" evidence="1">
    <location>
        <begin position="90"/>
        <end position="119"/>
    </location>
</feature>